<dbReference type="GO" id="GO:0009306">
    <property type="term" value="P:protein secretion"/>
    <property type="evidence" value="ECO:0007669"/>
    <property type="project" value="TreeGrafter"/>
</dbReference>
<organism evidence="4 5">
    <name type="scientific">Tupaia chinensis</name>
    <name type="common">Chinese tree shrew</name>
    <name type="synonym">Tupaia belangeri chinensis</name>
    <dbReference type="NCBI Taxonomy" id="246437"/>
    <lineage>
        <taxon>Eukaryota</taxon>
        <taxon>Metazoa</taxon>
        <taxon>Chordata</taxon>
        <taxon>Craniata</taxon>
        <taxon>Vertebrata</taxon>
        <taxon>Euteleostomi</taxon>
        <taxon>Mammalia</taxon>
        <taxon>Eutheria</taxon>
        <taxon>Euarchontoglires</taxon>
        <taxon>Scandentia</taxon>
        <taxon>Tupaiidae</taxon>
        <taxon>Tupaia</taxon>
    </lineage>
</organism>
<evidence type="ECO:0000256" key="1">
    <source>
        <dbReference type="ARBA" id="ARBA00023054"/>
    </source>
</evidence>
<gene>
    <name evidence="4" type="ORF">TREES_T100020265</name>
</gene>
<dbReference type="InterPro" id="IPR051500">
    <property type="entry name" value="cTAGE_MIA/OTOR"/>
</dbReference>
<dbReference type="InParanoid" id="L9L7H9"/>
<evidence type="ECO:0000313" key="5">
    <source>
        <dbReference type="Proteomes" id="UP000011518"/>
    </source>
</evidence>
<feature type="chain" id="PRO_5004000204" evidence="3">
    <location>
        <begin position="21"/>
        <end position="258"/>
    </location>
</feature>
<proteinExistence type="predicted"/>
<keyword evidence="5" id="KW-1185">Reference proteome</keyword>
<evidence type="ECO:0000256" key="3">
    <source>
        <dbReference type="SAM" id="SignalP"/>
    </source>
</evidence>
<sequence length="258" mass="30068">MMWNLVLCVLLLVHPYHFNANKAVYKKKAQDNWLRACVVERTEAKQISEDNFLNRGERIAEMQDEMQRKETSYQKQKAVYKKKAQDNWLRACVVERTEAKQIINLQQISEDIDTFKKENAELAEKITVWEQKDNIKTFDGTMKAANNIIQGTLSRLHTEKDRNVKTQDLIIFYEQKINDTWLRTCAADRAVAEQIREAAYLKERCRSQMALWAGPVNGGAQIPPLTVDTRAPPLIYASLKSVPRRKVDELFYPTMSQW</sequence>
<dbReference type="GO" id="GO:0070971">
    <property type="term" value="C:endoplasmic reticulum exit site"/>
    <property type="evidence" value="ECO:0007669"/>
    <property type="project" value="TreeGrafter"/>
</dbReference>
<feature type="signal peptide" evidence="3">
    <location>
        <begin position="1"/>
        <end position="20"/>
    </location>
</feature>
<protein>
    <submittedName>
        <fullName evidence="4">Uncharacterized protein</fullName>
    </submittedName>
</protein>
<dbReference type="GO" id="GO:0005789">
    <property type="term" value="C:endoplasmic reticulum membrane"/>
    <property type="evidence" value="ECO:0007669"/>
    <property type="project" value="TreeGrafter"/>
</dbReference>
<name>L9L7H9_TUPCH</name>
<dbReference type="PANTHER" id="PTHR23158:SF54">
    <property type="entry name" value="TRANSPORT AND GOLGI ORGANIZATION PROTEIN 1 HOMOLOG"/>
    <property type="match status" value="1"/>
</dbReference>
<dbReference type="AlphaFoldDB" id="L9L7H9"/>
<accession>L9L7H9</accession>
<dbReference type="GO" id="GO:0035459">
    <property type="term" value="P:vesicle cargo loading"/>
    <property type="evidence" value="ECO:0007669"/>
    <property type="project" value="TreeGrafter"/>
</dbReference>
<evidence type="ECO:0000256" key="2">
    <source>
        <dbReference type="SAM" id="Coils"/>
    </source>
</evidence>
<dbReference type="EMBL" id="KB320480">
    <property type="protein sequence ID" value="ELW70936.1"/>
    <property type="molecule type" value="Genomic_DNA"/>
</dbReference>
<dbReference type="Proteomes" id="UP000011518">
    <property type="component" value="Unassembled WGS sequence"/>
</dbReference>
<keyword evidence="3" id="KW-0732">Signal</keyword>
<keyword evidence="1 2" id="KW-0175">Coiled coil</keyword>
<dbReference type="PANTHER" id="PTHR23158">
    <property type="entry name" value="MELANOMA INHIBITORY ACTIVITY-RELATED"/>
    <property type="match status" value="1"/>
</dbReference>
<evidence type="ECO:0000313" key="4">
    <source>
        <dbReference type="EMBL" id="ELW70936.1"/>
    </source>
</evidence>
<feature type="coiled-coil region" evidence="2">
    <location>
        <begin position="105"/>
        <end position="132"/>
    </location>
</feature>
<reference evidence="5" key="2">
    <citation type="journal article" date="2013" name="Nat. Commun.">
        <title>Genome of the Chinese tree shrew.</title>
        <authorList>
            <person name="Fan Y."/>
            <person name="Huang Z.Y."/>
            <person name="Cao C.C."/>
            <person name="Chen C.S."/>
            <person name="Chen Y.X."/>
            <person name="Fan D.D."/>
            <person name="He J."/>
            <person name="Hou H.L."/>
            <person name="Hu L."/>
            <person name="Hu X.T."/>
            <person name="Jiang X.T."/>
            <person name="Lai R."/>
            <person name="Lang Y.S."/>
            <person name="Liang B."/>
            <person name="Liao S.G."/>
            <person name="Mu D."/>
            <person name="Ma Y.Y."/>
            <person name="Niu Y.Y."/>
            <person name="Sun X.Q."/>
            <person name="Xia J.Q."/>
            <person name="Xiao J."/>
            <person name="Xiong Z.Q."/>
            <person name="Xu L."/>
            <person name="Yang L."/>
            <person name="Zhang Y."/>
            <person name="Zhao W."/>
            <person name="Zhao X.D."/>
            <person name="Zheng Y.T."/>
            <person name="Zhou J.M."/>
            <person name="Zhu Y.B."/>
            <person name="Zhang G.J."/>
            <person name="Wang J."/>
            <person name="Yao Y.G."/>
        </authorList>
    </citation>
    <scope>NUCLEOTIDE SEQUENCE [LARGE SCALE GENOMIC DNA]</scope>
</reference>
<dbReference type="GO" id="GO:0006888">
    <property type="term" value="P:endoplasmic reticulum to Golgi vesicle-mediated transport"/>
    <property type="evidence" value="ECO:0007669"/>
    <property type="project" value="TreeGrafter"/>
</dbReference>
<reference evidence="5" key="1">
    <citation type="submission" date="2012-07" db="EMBL/GenBank/DDBJ databases">
        <title>Genome of the Chinese tree shrew, a rising model animal genetically related to primates.</title>
        <authorList>
            <person name="Zhang G."/>
            <person name="Fan Y."/>
            <person name="Yao Y."/>
            <person name="Huang Z."/>
        </authorList>
    </citation>
    <scope>NUCLEOTIDE SEQUENCE [LARGE SCALE GENOMIC DNA]</scope>
</reference>